<protein>
    <recommendedName>
        <fullName evidence="1">DUF4015 domain-containing protein</fullName>
    </recommendedName>
</protein>
<dbReference type="InterPro" id="IPR017853">
    <property type="entry name" value="GH"/>
</dbReference>
<name>A0A1G2IBJ1_9BACT</name>
<feature type="domain" description="DUF4015" evidence="1">
    <location>
        <begin position="94"/>
        <end position="434"/>
    </location>
</feature>
<dbReference type="Proteomes" id="UP000176774">
    <property type="component" value="Unassembled WGS sequence"/>
</dbReference>
<gene>
    <name evidence="2" type="ORF">A2908_04315</name>
</gene>
<evidence type="ECO:0000313" key="3">
    <source>
        <dbReference type="Proteomes" id="UP000176774"/>
    </source>
</evidence>
<dbReference type="AlphaFoldDB" id="A0A1G2IBJ1"/>
<dbReference type="Pfam" id="PF13200">
    <property type="entry name" value="DUF4015"/>
    <property type="match status" value="1"/>
</dbReference>
<organism evidence="2 3">
    <name type="scientific">Candidatus Staskawiczbacteria bacterium RIFCSPLOWO2_01_FULL_38_12b</name>
    <dbReference type="NCBI Taxonomy" id="1802214"/>
    <lineage>
        <taxon>Bacteria</taxon>
        <taxon>Candidatus Staskawicziibacteriota</taxon>
    </lineage>
</organism>
<sequence length="448" mass="50216">MEFSRKNNSIVVGILILSFLLYFYAIPVSLMTANFFGMLVSNYQYAAKKVHSEDFKYATDSSPAAIVPLRVDLGANSLQKNTATLTDAPAVVRALYVTGWSAGTKNYLRYLESIFETTQINALVIDVKDATGIVSYATDAPKAKEYKAYHAEIGDIDALIKNLHGKGIYVIGRIVVFEDPVLAKNRPDLAVYDTKKTVDVTKPVVWENRQGLAWVDPASTEVWDYNIEIARDAANRGFDEINFDYIRFPTDGQEEAMGFPIWDKKIPKNFVIKNFFQTLREGLPQTRLSADIFGQTTTNTDDMGIGQIFEDALGYFDYVCPMIYPSHYISGFIGYKNPAEYPYQIVTYATDGALARQKVYDAVNSKAVTDTTENALPAPVPEQTQRAKIRPWLQDFNLGAVYDAEMVKKEIQAVKDSMGEDFSGFMLWNPSNVYSVEAVAKDIRPVAY</sequence>
<dbReference type="EMBL" id="MHPA01000030">
    <property type="protein sequence ID" value="OGZ72094.1"/>
    <property type="molecule type" value="Genomic_DNA"/>
</dbReference>
<dbReference type="InterPro" id="IPR025275">
    <property type="entry name" value="DUF4015"/>
</dbReference>
<evidence type="ECO:0000259" key="1">
    <source>
        <dbReference type="Pfam" id="PF13200"/>
    </source>
</evidence>
<reference evidence="2 3" key="1">
    <citation type="journal article" date="2016" name="Nat. Commun.">
        <title>Thousands of microbial genomes shed light on interconnected biogeochemical processes in an aquifer system.</title>
        <authorList>
            <person name="Anantharaman K."/>
            <person name="Brown C.T."/>
            <person name="Hug L.A."/>
            <person name="Sharon I."/>
            <person name="Castelle C.J."/>
            <person name="Probst A.J."/>
            <person name="Thomas B.C."/>
            <person name="Singh A."/>
            <person name="Wilkins M.J."/>
            <person name="Karaoz U."/>
            <person name="Brodie E.L."/>
            <person name="Williams K.H."/>
            <person name="Hubbard S.S."/>
            <person name="Banfield J.F."/>
        </authorList>
    </citation>
    <scope>NUCLEOTIDE SEQUENCE [LARGE SCALE GENOMIC DNA]</scope>
</reference>
<comment type="caution">
    <text evidence="2">The sequence shown here is derived from an EMBL/GenBank/DDBJ whole genome shotgun (WGS) entry which is preliminary data.</text>
</comment>
<accession>A0A1G2IBJ1</accession>
<dbReference type="SUPFAM" id="SSF51445">
    <property type="entry name" value="(Trans)glycosidases"/>
    <property type="match status" value="1"/>
</dbReference>
<evidence type="ECO:0000313" key="2">
    <source>
        <dbReference type="EMBL" id="OGZ72094.1"/>
    </source>
</evidence>
<proteinExistence type="predicted"/>